<dbReference type="InterPro" id="IPR012910">
    <property type="entry name" value="Plug_dom"/>
</dbReference>
<dbReference type="InterPro" id="IPR036942">
    <property type="entry name" value="Beta-barrel_TonB_sf"/>
</dbReference>
<feature type="domain" description="TonB-dependent receptor plug" evidence="12">
    <location>
        <begin position="58"/>
        <end position="178"/>
    </location>
</feature>
<dbReference type="PANTHER" id="PTHR47234">
    <property type="match status" value="1"/>
</dbReference>
<dbReference type="InterPro" id="IPR000531">
    <property type="entry name" value="Beta-barrel_TonB"/>
</dbReference>
<dbReference type="GO" id="GO:0009279">
    <property type="term" value="C:cell outer membrane"/>
    <property type="evidence" value="ECO:0007669"/>
    <property type="project" value="UniProtKB-SubCell"/>
</dbReference>
<feature type="chain" id="PRO_5037501377" evidence="10">
    <location>
        <begin position="32"/>
        <end position="852"/>
    </location>
</feature>
<evidence type="ECO:0000259" key="11">
    <source>
        <dbReference type="Pfam" id="PF00593"/>
    </source>
</evidence>
<keyword evidence="4 8" id="KW-0812">Transmembrane</keyword>
<evidence type="ECO:0000256" key="4">
    <source>
        <dbReference type="ARBA" id="ARBA00022692"/>
    </source>
</evidence>
<evidence type="ECO:0000313" key="14">
    <source>
        <dbReference type="Proteomes" id="UP000737113"/>
    </source>
</evidence>
<dbReference type="InterPro" id="IPR039426">
    <property type="entry name" value="TonB-dep_rcpt-like"/>
</dbReference>
<evidence type="ECO:0000313" key="13">
    <source>
        <dbReference type="EMBL" id="NMH66836.1"/>
    </source>
</evidence>
<evidence type="ECO:0000256" key="9">
    <source>
        <dbReference type="RuleBase" id="RU003357"/>
    </source>
</evidence>
<dbReference type="Gene3D" id="2.170.130.10">
    <property type="entry name" value="TonB-dependent receptor, plug domain"/>
    <property type="match status" value="1"/>
</dbReference>
<comment type="subcellular location">
    <subcellularLocation>
        <location evidence="1 8">Cell outer membrane</location>
        <topology evidence="1 8">Multi-pass membrane protein</topology>
    </subcellularLocation>
</comment>
<keyword evidence="3 8" id="KW-1134">Transmembrane beta strand</keyword>
<evidence type="ECO:0000256" key="6">
    <source>
        <dbReference type="ARBA" id="ARBA00023136"/>
    </source>
</evidence>
<sequence>MNIKTTTRFQPHALTLAISLALTGTSLSLQAEEAQPAADAKVEKIAVLGTRVSNRTATESAVPVDIISAESLNRGGFNELGQSLQATVPSFNFSRTQVSDGSDLFRPATLRGLQPDQTLVLINGKRRHNQAIFGLNGTVGAGAAGTDMNAIPMIALKDVQVLRDGAAAQYGSDAIAGVINLSLKDSTDETSGFIQGGGTGEGDGDTFSLGLNTGFDIGDDGGFINLSMEYRDADGTNRAQRDIGGSSTTPPGTLSDEVRWGQGNAESKFKSVFYNAMLPVGDYELYSFGGYSNRTALGNGFFRNFDEAAKNVQQLYPDGFLPRIFNEAQDTSFAAGLRGDISDDWQFDLSGVYGQNKYDFDSRNSINASYAAEYLFNNPDATDADILANVGPTSGYSGGFRFDQTTLNADVSGLVELGRNEPLYVSFGAEYRKENYEIVAGEQASYACGLSNADSAFPSVIDPNVYAGCGFQAYPGLRPDAAGSADRHSYAFYLDLETQLTDDWMVGTAVRFEDFSDAGNDLVGKLSSRFQVTDDFALRGAISSGFRAPSLQQSAYTAYTTNLNDDGTLSPSFTATAGSPFPSALGVDSLKLESSENYSLGFVFNATDDISVTLDAYRVKIKDRITLGSLLSAEDVAFSPEAVAALQATGADQANYFSNSVNSTTQGVDLIVTYGTEVYDGDFHATLAGNLNKTEIDSVNAPEGIPENVALDNEQRSFLTDGQPKQRATLTLDYSKNDWRGLVRANYFGETNVTYFGHEHIGLPQELSPTGSFRDTSVVEAAVLVDVALEYQFSDSLGFSVGINNIFDVTPDELGEDEVLDFISNKAFKYPVRALPYGFDGMTYSAKMTFSF</sequence>
<evidence type="ECO:0000256" key="10">
    <source>
        <dbReference type="SAM" id="SignalP"/>
    </source>
</evidence>
<gene>
    <name evidence="13" type="ORF">HC757_16885</name>
</gene>
<dbReference type="EMBL" id="JAAXYH010000017">
    <property type="protein sequence ID" value="NMH66836.1"/>
    <property type="molecule type" value="Genomic_DNA"/>
</dbReference>
<proteinExistence type="inferred from homology"/>
<dbReference type="RefSeq" id="WP_169565564.1">
    <property type="nucleotide sequence ID" value="NZ_JAAXYH010000017.1"/>
</dbReference>
<feature type="domain" description="TonB-dependent receptor-like beta-barrel" evidence="11">
    <location>
        <begin position="284"/>
        <end position="806"/>
    </location>
</feature>
<reference evidence="13" key="1">
    <citation type="submission" date="2020-04" db="EMBL/GenBank/DDBJ databases">
        <title>Description of Shewanella salipaludis sp. nov., isolated from a salt marsh.</title>
        <authorList>
            <person name="Park S."/>
            <person name="Yoon J.-H."/>
        </authorList>
    </citation>
    <scope>NUCLEOTIDE SEQUENCE</scope>
    <source>
        <strain evidence="13">SHSM-M6</strain>
    </source>
</reference>
<dbReference type="AlphaFoldDB" id="A0A972FW33"/>
<name>A0A972FW33_9GAMM</name>
<keyword evidence="7 8" id="KW-0998">Cell outer membrane</keyword>
<evidence type="ECO:0000256" key="8">
    <source>
        <dbReference type="PROSITE-ProRule" id="PRU01360"/>
    </source>
</evidence>
<organism evidence="13 14">
    <name type="scientific">Shewanella salipaludis</name>
    <dbReference type="NCBI Taxonomy" id="2723052"/>
    <lineage>
        <taxon>Bacteria</taxon>
        <taxon>Pseudomonadati</taxon>
        <taxon>Pseudomonadota</taxon>
        <taxon>Gammaproteobacteria</taxon>
        <taxon>Alteromonadales</taxon>
        <taxon>Shewanellaceae</taxon>
        <taxon>Shewanella</taxon>
    </lineage>
</organism>
<keyword evidence="2 8" id="KW-0813">Transport</keyword>
<keyword evidence="6 8" id="KW-0472">Membrane</keyword>
<keyword evidence="13" id="KW-0675">Receptor</keyword>
<dbReference type="PANTHER" id="PTHR47234:SF3">
    <property type="entry name" value="SECRETIN_TONB SHORT N-TERMINAL DOMAIN-CONTAINING PROTEIN"/>
    <property type="match status" value="1"/>
</dbReference>
<evidence type="ECO:0000256" key="2">
    <source>
        <dbReference type="ARBA" id="ARBA00022448"/>
    </source>
</evidence>
<keyword evidence="10" id="KW-0732">Signal</keyword>
<dbReference type="Gene3D" id="2.40.170.20">
    <property type="entry name" value="TonB-dependent receptor, beta-barrel domain"/>
    <property type="match status" value="1"/>
</dbReference>
<dbReference type="InterPro" id="IPR037066">
    <property type="entry name" value="Plug_dom_sf"/>
</dbReference>
<evidence type="ECO:0000256" key="1">
    <source>
        <dbReference type="ARBA" id="ARBA00004571"/>
    </source>
</evidence>
<evidence type="ECO:0000256" key="7">
    <source>
        <dbReference type="ARBA" id="ARBA00023237"/>
    </source>
</evidence>
<accession>A0A972FW33</accession>
<keyword evidence="14" id="KW-1185">Reference proteome</keyword>
<dbReference type="Proteomes" id="UP000737113">
    <property type="component" value="Unassembled WGS sequence"/>
</dbReference>
<comment type="similarity">
    <text evidence="8 9">Belongs to the TonB-dependent receptor family.</text>
</comment>
<keyword evidence="5 9" id="KW-0798">TonB box</keyword>
<feature type="signal peptide" evidence="10">
    <location>
        <begin position="1"/>
        <end position="31"/>
    </location>
</feature>
<evidence type="ECO:0000259" key="12">
    <source>
        <dbReference type="Pfam" id="PF07715"/>
    </source>
</evidence>
<comment type="caution">
    <text evidence="13">The sequence shown here is derived from an EMBL/GenBank/DDBJ whole genome shotgun (WGS) entry which is preliminary data.</text>
</comment>
<dbReference type="PROSITE" id="PS52016">
    <property type="entry name" value="TONB_DEPENDENT_REC_3"/>
    <property type="match status" value="1"/>
</dbReference>
<dbReference type="Pfam" id="PF00593">
    <property type="entry name" value="TonB_dep_Rec_b-barrel"/>
    <property type="match status" value="1"/>
</dbReference>
<evidence type="ECO:0000256" key="3">
    <source>
        <dbReference type="ARBA" id="ARBA00022452"/>
    </source>
</evidence>
<dbReference type="SUPFAM" id="SSF56935">
    <property type="entry name" value="Porins"/>
    <property type="match status" value="1"/>
</dbReference>
<protein>
    <submittedName>
        <fullName evidence="13">TonB-dependent receptor</fullName>
    </submittedName>
</protein>
<dbReference type="Pfam" id="PF07715">
    <property type="entry name" value="Plug"/>
    <property type="match status" value="1"/>
</dbReference>
<evidence type="ECO:0000256" key="5">
    <source>
        <dbReference type="ARBA" id="ARBA00023077"/>
    </source>
</evidence>